<dbReference type="SUPFAM" id="SSF81606">
    <property type="entry name" value="PP2C-like"/>
    <property type="match status" value="1"/>
</dbReference>
<proteinExistence type="predicted"/>
<dbReference type="SMART" id="SM00331">
    <property type="entry name" value="PP2C_SIG"/>
    <property type="match status" value="1"/>
</dbReference>
<dbReference type="GO" id="GO:0016791">
    <property type="term" value="F:phosphatase activity"/>
    <property type="evidence" value="ECO:0007669"/>
    <property type="project" value="TreeGrafter"/>
</dbReference>
<dbReference type="PANTHER" id="PTHR43156:SF2">
    <property type="entry name" value="STAGE II SPORULATION PROTEIN E"/>
    <property type="match status" value="1"/>
</dbReference>
<organism evidence="3 4">
    <name type="scientific">Capillibacterium thermochitinicola</name>
    <dbReference type="NCBI Taxonomy" id="2699427"/>
    <lineage>
        <taxon>Bacteria</taxon>
        <taxon>Bacillati</taxon>
        <taxon>Bacillota</taxon>
        <taxon>Capillibacterium</taxon>
    </lineage>
</organism>
<feature type="domain" description="PPM-type phosphatase" evidence="2">
    <location>
        <begin position="4"/>
        <end position="218"/>
    </location>
</feature>
<evidence type="ECO:0000256" key="1">
    <source>
        <dbReference type="ARBA" id="ARBA00022801"/>
    </source>
</evidence>
<comment type="caution">
    <text evidence="3">The sequence shown here is derived from an EMBL/GenBank/DDBJ whole genome shotgun (WGS) entry which is preliminary data.</text>
</comment>
<accession>A0A8J6LL29</accession>
<name>A0A8J6LL29_9FIRM</name>
<dbReference type="InterPro" id="IPR036457">
    <property type="entry name" value="PPM-type-like_dom_sf"/>
</dbReference>
<sequence length="383" mass="42096">MSIYIDTQWSSLAKHEEELSGDHVEVVRTDDAVVAVLADGLGSGVKANILATLTAKIIATMIKNGATLEETIETVSHTLPVCQKRNLAYSTFTIIKITREGQGYVAEFDNPTLFFVRGGKLLALDWEERAIEGRKIRESRFQVEPGDILVTVSDGVIHAGIGGVLNLGWQWDEVGKYLEKLVNLNPDAETLSKWLITACAQLYTAQPGDDTTALVLKVRTPRTLTVAVGPPQNKEDDAKIAQMIRDELGSKVICGGTTSSIIAREWGRDIEVDLKNLDPEVPPYGRLRGVDLVTEGIITLSKTLEALKKEEGKTKSPERKNAVTLLSKLFLESDSIKFLVGKAINPAHQNPDLPLNLALKMQVVKEIAETLKEKGKKVELLYF</sequence>
<gene>
    <name evidence="3" type="ORF">G5B42_00625</name>
</gene>
<evidence type="ECO:0000313" key="4">
    <source>
        <dbReference type="Proteomes" id="UP000657177"/>
    </source>
</evidence>
<dbReference type="PANTHER" id="PTHR43156">
    <property type="entry name" value="STAGE II SPORULATION PROTEIN E-RELATED"/>
    <property type="match status" value="1"/>
</dbReference>
<dbReference type="RefSeq" id="WP_181338498.1">
    <property type="nucleotide sequence ID" value="NZ_JAAKDE010000001.1"/>
</dbReference>
<dbReference type="InterPro" id="IPR052016">
    <property type="entry name" value="Bact_Sigma-Reg"/>
</dbReference>
<keyword evidence="1" id="KW-0378">Hydrolase</keyword>
<dbReference type="EMBL" id="JAAKDE010000001">
    <property type="protein sequence ID" value="MBA2132064.1"/>
    <property type="molecule type" value="Genomic_DNA"/>
</dbReference>
<keyword evidence="4" id="KW-1185">Reference proteome</keyword>
<evidence type="ECO:0000259" key="2">
    <source>
        <dbReference type="SMART" id="SM00331"/>
    </source>
</evidence>
<dbReference type="AlphaFoldDB" id="A0A8J6LL29"/>
<dbReference type="Pfam" id="PF07228">
    <property type="entry name" value="SpoIIE"/>
    <property type="match status" value="1"/>
</dbReference>
<protein>
    <submittedName>
        <fullName evidence="3">SpoIIE family protein phosphatase</fullName>
    </submittedName>
</protein>
<reference evidence="3" key="1">
    <citation type="submission" date="2020-06" db="EMBL/GenBank/DDBJ databases">
        <title>Novel chitinolytic bacterium.</title>
        <authorList>
            <person name="Ungkulpasvich U."/>
            <person name="Kosugi A."/>
            <person name="Uke A."/>
        </authorList>
    </citation>
    <scope>NUCLEOTIDE SEQUENCE</scope>
    <source>
        <strain evidence="3">UUS1-1</strain>
    </source>
</reference>
<dbReference type="Proteomes" id="UP000657177">
    <property type="component" value="Unassembled WGS sequence"/>
</dbReference>
<dbReference type="Gene3D" id="3.60.40.10">
    <property type="entry name" value="PPM-type phosphatase domain"/>
    <property type="match status" value="1"/>
</dbReference>
<evidence type="ECO:0000313" key="3">
    <source>
        <dbReference type="EMBL" id="MBA2132064.1"/>
    </source>
</evidence>
<dbReference type="InterPro" id="IPR001932">
    <property type="entry name" value="PPM-type_phosphatase-like_dom"/>
</dbReference>